<dbReference type="AlphaFoldDB" id="A0A3N4W3R7"/>
<protein>
    <submittedName>
        <fullName evidence="1">Uncharacterized protein DUF3106</fullName>
    </submittedName>
</protein>
<dbReference type="Pfam" id="PF11304">
    <property type="entry name" value="DUF3106"/>
    <property type="match status" value="1"/>
</dbReference>
<dbReference type="OrthoDB" id="6054283at2"/>
<dbReference type="RefSeq" id="WP_123770017.1">
    <property type="nucleotide sequence ID" value="NZ_RKQN01000002.1"/>
</dbReference>
<comment type="caution">
    <text evidence="1">The sequence shown here is derived from an EMBL/GenBank/DDBJ whole genome shotgun (WGS) entry which is preliminary data.</text>
</comment>
<organism evidence="1 2">
    <name type="scientific">Vulcaniibacterium tengchongense</name>
    <dbReference type="NCBI Taxonomy" id="1273429"/>
    <lineage>
        <taxon>Bacteria</taxon>
        <taxon>Pseudomonadati</taxon>
        <taxon>Pseudomonadota</taxon>
        <taxon>Gammaproteobacteria</taxon>
        <taxon>Lysobacterales</taxon>
        <taxon>Lysobacteraceae</taxon>
        <taxon>Vulcaniibacterium</taxon>
    </lineage>
</organism>
<name>A0A3N4W3R7_9GAMM</name>
<proteinExistence type="predicted"/>
<gene>
    <name evidence="1" type="ORF">EDC50_1673</name>
</gene>
<dbReference type="EMBL" id="RKQN01000002">
    <property type="protein sequence ID" value="RPE79844.1"/>
    <property type="molecule type" value="Genomic_DNA"/>
</dbReference>
<evidence type="ECO:0000313" key="1">
    <source>
        <dbReference type="EMBL" id="RPE79844.1"/>
    </source>
</evidence>
<sequence length="215" mass="23853">MRRDRAPGPGRVAAGLALALLALGAAAAPPDWLARLSAVLPEPQRARLQQRWDIWRGWSPAEREAYARRAAAWDALPAAERAQRRERYAAWQALPAAERAQVRDAAARHAAMPPQLQQAWRARFEALDGSERRGWLLGPALGADYAALQPLLAQVPEPQHRPLLQALRALTPAQRAQLAVLAQRTPPHQRDALRRELLATPADRRGAWLAGRLQR</sequence>
<dbReference type="Proteomes" id="UP000269708">
    <property type="component" value="Unassembled WGS sequence"/>
</dbReference>
<reference evidence="1 2" key="1">
    <citation type="submission" date="2018-11" db="EMBL/GenBank/DDBJ databases">
        <title>Genomic Encyclopedia of Type Strains, Phase IV (KMG-IV): sequencing the most valuable type-strain genomes for metagenomic binning, comparative biology and taxonomic classification.</title>
        <authorList>
            <person name="Goeker M."/>
        </authorList>
    </citation>
    <scope>NUCLEOTIDE SEQUENCE [LARGE SCALE GENOMIC DNA]</scope>
    <source>
        <strain evidence="1 2">DSM 25623</strain>
    </source>
</reference>
<evidence type="ECO:0000313" key="2">
    <source>
        <dbReference type="Proteomes" id="UP000269708"/>
    </source>
</evidence>
<dbReference type="InterPro" id="IPR021455">
    <property type="entry name" value="DUF3106"/>
</dbReference>
<accession>A0A3N4W3R7</accession>
<keyword evidence="2" id="KW-1185">Reference proteome</keyword>